<feature type="signal peptide" evidence="1">
    <location>
        <begin position="1"/>
        <end position="19"/>
    </location>
</feature>
<evidence type="ECO:0000313" key="2">
    <source>
        <dbReference type="EMBL" id="UZW74739.1"/>
    </source>
</evidence>
<reference evidence="2" key="1">
    <citation type="submission" date="2022-07" db="EMBL/GenBank/DDBJ databases">
        <title>Alkalimarinus sp. nov., isolated from gut of a Alitta virens.</title>
        <authorList>
            <person name="Yang A.I."/>
            <person name="Shin N.-R."/>
        </authorList>
    </citation>
    <scope>NUCLEOTIDE SEQUENCE</scope>
    <source>
        <strain evidence="2">FA028</strain>
    </source>
</reference>
<proteinExistence type="predicted"/>
<feature type="chain" id="PRO_5038386216" evidence="1">
    <location>
        <begin position="20"/>
        <end position="48"/>
    </location>
</feature>
<accession>A0A9E8HHY2</accession>
<protein>
    <submittedName>
        <fullName evidence="2">Uncharacterized protein</fullName>
    </submittedName>
</protein>
<organism evidence="2 3">
    <name type="scientific">Alkalimarinus sediminis</name>
    <dbReference type="NCBI Taxonomy" id="1632866"/>
    <lineage>
        <taxon>Bacteria</taxon>
        <taxon>Pseudomonadati</taxon>
        <taxon>Pseudomonadota</taxon>
        <taxon>Gammaproteobacteria</taxon>
        <taxon>Alteromonadales</taxon>
        <taxon>Alteromonadaceae</taxon>
        <taxon>Alkalimarinus</taxon>
    </lineage>
</organism>
<gene>
    <name evidence="2" type="ORF">NNL22_17220</name>
</gene>
<dbReference type="EMBL" id="CP101527">
    <property type="protein sequence ID" value="UZW74739.1"/>
    <property type="molecule type" value="Genomic_DNA"/>
</dbReference>
<keyword evidence="3" id="KW-1185">Reference proteome</keyword>
<dbReference type="RefSeq" id="WP_251810166.1">
    <property type="nucleotide sequence ID" value="NZ_CP101527.1"/>
</dbReference>
<keyword evidence="1" id="KW-0732">Signal</keyword>
<sequence length="48" mass="5243">MKQLLLIALLTLFAAEVSAGCRFEGEEYPVGTIKGPLICGSDGYWRPK</sequence>
<evidence type="ECO:0000313" key="3">
    <source>
        <dbReference type="Proteomes" id="UP001164472"/>
    </source>
</evidence>
<dbReference type="AlphaFoldDB" id="A0A9E8HHY2"/>
<dbReference type="KEGG" id="asem:NNL22_17220"/>
<dbReference type="Proteomes" id="UP001164472">
    <property type="component" value="Chromosome"/>
</dbReference>
<name>A0A9E8HHY2_9ALTE</name>
<evidence type="ECO:0000256" key="1">
    <source>
        <dbReference type="SAM" id="SignalP"/>
    </source>
</evidence>